<keyword evidence="4" id="KW-1185">Reference proteome</keyword>
<evidence type="ECO:0000313" key="4">
    <source>
        <dbReference type="Proteomes" id="UP001318040"/>
    </source>
</evidence>
<dbReference type="Pfam" id="PF17921">
    <property type="entry name" value="Integrase_H2C2"/>
    <property type="match status" value="1"/>
</dbReference>
<evidence type="ECO:0000259" key="3">
    <source>
        <dbReference type="PROSITE" id="PS50994"/>
    </source>
</evidence>
<dbReference type="KEGG" id="pmrn:116958081"/>
<dbReference type="GO" id="GO:0003676">
    <property type="term" value="F:nucleic acid binding"/>
    <property type="evidence" value="ECO:0007669"/>
    <property type="project" value="InterPro"/>
</dbReference>
<gene>
    <name evidence="5" type="primary">LOC116958081</name>
</gene>
<accession>A0AAJ7XIZ5</accession>
<proteinExistence type="predicted"/>
<dbReference type="PROSITE" id="PS50994">
    <property type="entry name" value="INTEGRASE"/>
    <property type="match status" value="1"/>
</dbReference>
<dbReference type="Gene3D" id="1.10.340.70">
    <property type="match status" value="1"/>
</dbReference>
<feature type="region of interest" description="Disordered" evidence="2">
    <location>
        <begin position="49"/>
        <end position="147"/>
    </location>
</feature>
<protein>
    <recommendedName>
        <fullName evidence="1">Gypsy retrotransposon integrase-like protein 1</fullName>
    </recommendedName>
</protein>
<name>A0AAJ7XIZ5_PETMA</name>
<dbReference type="InterPro" id="IPR041588">
    <property type="entry name" value="Integrase_H2C2"/>
</dbReference>
<sequence>MSDHYALQFLLNIRGTAGGVRWPRWLTQLQEYNLQIECSAGRTHADANANAEALSRRPTETREEEEDCPCLMGGTLPTGKQPRWSAPPETRPPPLGEGFVCATEVPAEGARDPDGPLRPRPVGSKRTSAVRCRAWTTSSRDGPPAGLREEKVALQGPWSGLYARLRVENRVLTEAGQPGCICVPAQVRPRLVHDHPLGGHDGERRTRETLRRQYLWPKLAQGVAAWVQCCRACQQCGQKSVRYQVPPSPIRVSRADQLVGIDLQGPFPQSHRGDRYILVAVEYFTRYPVAIPDKTALVVTRAFVEHYVLKHGIPERVITDQGSAFETELLQALCREFGIQKDHTTAYHPQANGGAYKQDLSREAQTYGGRQSTGL</sequence>
<dbReference type="PANTHER" id="PTHR37984">
    <property type="entry name" value="PROTEIN CBG26694"/>
    <property type="match status" value="1"/>
</dbReference>
<evidence type="ECO:0000256" key="1">
    <source>
        <dbReference type="ARBA" id="ARBA00039658"/>
    </source>
</evidence>
<dbReference type="InterPro" id="IPR036397">
    <property type="entry name" value="RNaseH_sf"/>
</dbReference>
<evidence type="ECO:0000313" key="5">
    <source>
        <dbReference type="RefSeq" id="XP_032836464.1"/>
    </source>
</evidence>
<dbReference type="Proteomes" id="UP001318040">
    <property type="component" value="Chromosome 71"/>
</dbReference>
<dbReference type="RefSeq" id="XP_032836464.1">
    <property type="nucleotide sequence ID" value="XM_032980573.1"/>
</dbReference>
<organism evidence="4 5">
    <name type="scientific">Petromyzon marinus</name>
    <name type="common">Sea lamprey</name>
    <dbReference type="NCBI Taxonomy" id="7757"/>
    <lineage>
        <taxon>Eukaryota</taxon>
        <taxon>Metazoa</taxon>
        <taxon>Chordata</taxon>
        <taxon>Craniata</taxon>
        <taxon>Vertebrata</taxon>
        <taxon>Cyclostomata</taxon>
        <taxon>Hyperoartia</taxon>
        <taxon>Petromyzontiformes</taxon>
        <taxon>Petromyzontidae</taxon>
        <taxon>Petromyzon</taxon>
    </lineage>
</organism>
<dbReference type="PANTHER" id="PTHR37984:SF5">
    <property type="entry name" value="PROTEIN NYNRIN-LIKE"/>
    <property type="match status" value="1"/>
</dbReference>
<dbReference type="InterPro" id="IPR001584">
    <property type="entry name" value="Integrase_cat-core"/>
</dbReference>
<dbReference type="InterPro" id="IPR050951">
    <property type="entry name" value="Retrovirus_Pol_polyprotein"/>
</dbReference>
<dbReference type="Gene3D" id="3.30.420.10">
    <property type="entry name" value="Ribonuclease H-like superfamily/Ribonuclease H"/>
    <property type="match status" value="1"/>
</dbReference>
<dbReference type="AlphaFoldDB" id="A0AAJ7XIZ5"/>
<dbReference type="GO" id="GO:0015074">
    <property type="term" value="P:DNA integration"/>
    <property type="evidence" value="ECO:0007669"/>
    <property type="project" value="InterPro"/>
</dbReference>
<evidence type="ECO:0000256" key="2">
    <source>
        <dbReference type="SAM" id="MobiDB-lite"/>
    </source>
</evidence>
<dbReference type="SUPFAM" id="SSF53098">
    <property type="entry name" value="Ribonuclease H-like"/>
    <property type="match status" value="1"/>
</dbReference>
<reference evidence="5" key="1">
    <citation type="submission" date="2025-08" db="UniProtKB">
        <authorList>
            <consortium name="RefSeq"/>
        </authorList>
    </citation>
    <scope>IDENTIFICATION</scope>
    <source>
        <tissue evidence="5">Sperm</tissue>
    </source>
</reference>
<dbReference type="InterPro" id="IPR012337">
    <property type="entry name" value="RNaseH-like_sf"/>
</dbReference>
<feature type="domain" description="Integrase catalytic" evidence="3">
    <location>
        <begin position="245"/>
        <end position="375"/>
    </location>
</feature>
<dbReference type="Pfam" id="PF00665">
    <property type="entry name" value="rve"/>
    <property type="match status" value="1"/>
</dbReference>